<dbReference type="SUPFAM" id="SSF53062">
    <property type="entry name" value="PTS system fructose IIA component-like"/>
    <property type="match status" value="1"/>
</dbReference>
<feature type="domain" description="PRD" evidence="7">
    <location>
        <begin position="814"/>
        <end position="915"/>
    </location>
</feature>
<dbReference type="SUPFAM" id="SSF46785">
    <property type="entry name" value="Winged helix' DNA-binding domain"/>
    <property type="match status" value="1"/>
</dbReference>
<dbReference type="GO" id="GO:0005524">
    <property type="term" value="F:ATP binding"/>
    <property type="evidence" value="ECO:0007669"/>
    <property type="project" value="UniProtKB-KW"/>
</dbReference>
<dbReference type="Pfam" id="PF00874">
    <property type="entry name" value="PRD"/>
    <property type="match status" value="2"/>
</dbReference>
<evidence type="ECO:0000256" key="2">
    <source>
        <dbReference type="ARBA" id="ARBA00022741"/>
    </source>
</evidence>
<dbReference type="AlphaFoldDB" id="A0A7Y0HPK3"/>
<dbReference type="PROSITE" id="PS00676">
    <property type="entry name" value="SIGMA54_INTERACT_2"/>
    <property type="match status" value="1"/>
</dbReference>
<dbReference type="InterPro" id="IPR025943">
    <property type="entry name" value="Sigma_54_int_dom_ATP-bd_2"/>
</dbReference>
<sequence>MKKSKDIIFKYLHKKCSDQKRQGVTKTLGCSTKEIADSLSLQRTNVSSILNKLCKEGKIFKIKGKPIIYSVSLCQTQYENEMNLKRNFINFSTIIGRNRSLKKCIEQAKAAILYPPNGLNTLLLGPTGVGKTMFAEVMYKFAIEKEVISYNSPFVSFNCADYANNPQLILAHLFGSKKGAFTGADKDKSGLVDKANGGILFLDEIHRLPPEGQEMLFMLIDKGIYTPLGDIEKKKSSKVRIICATTEDVDSALLGTFTRRIPITINIPTLKDRSLEERFELTCEFFKTESERIGREIFVSTNTIRALLLYNCTGNIGQLKSDIQLGCANAFLKYVSKGKKKIEVHSTDFLNNVRQGLLLYKQHSQVIDKIINEDIELNFNSKITKHKIKVNDNSLPNNFYESIEKRIQELKERGIEENDINFLMAFDIKKYFNKYIGKFNQEVKKEELSKIVDERIINIVEKFLKIASDKMKKVFPTRVFYGLCLHISSSIERIINNKSIANHNLNGIIEKDREEYKLALILANKLEQEFSIKISSEEIGFIAMFLCADSIDENDVIYKPIIVVAMHGKSTASSMTEVANKLVGGGNVYAYDMPLDKKPQMAYMELKDFIITNHQGAGAILLVDMGSLGMFGELISEETGIEIRVIDMVSTLLVIECARKALTNNNIDIICEEAKQSVCLLNSYNISLSETYIPRKDNIIITNCITGEGSAMKVKNMIEERINLTSKDIQIVPISASDRKEMYNTINILSKNKKIIAVVGTVNPNIYGIPFVPVSELFLDSNYTRIRDIVNRVKTLESFYNEIFQSLENEIEELDMNDFKTLCINFLDNVRENINSDVDIYMVSGLILHLACAIIRLINEEDTPKCARKEEVMNYPKEYSSLKKSLKSIEDFYNIKFSDDEFCYILIIILNIVNV</sequence>
<keyword evidence="2" id="KW-0547">Nucleotide-binding</keyword>
<evidence type="ECO:0000256" key="1">
    <source>
        <dbReference type="ARBA" id="ARBA00022679"/>
    </source>
</evidence>
<dbReference type="InterPro" id="IPR004701">
    <property type="entry name" value="PTS_EIIA_man-typ"/>
</dbReference>
<dbReference type="InterPro" id="IPR036662">
    <property type="entry name" value="PTS_EIIA_man-typ_sf"/>
</dbReference>
<keyword evidence="4" id="KW-0238">DNA-binding</keyword>
<feature type="domain" description="PTS EIIA type-4" evidence="6">
    <location>
        <begin position="559"/>
        <end position="688"/>
    </location>
</feature>
<evidence type="ECO:0000313" key="8">
    <source>
        <dbReference type="EMBL" id="NMM62793.1"/>
    </source>
</evidence>
<proteinExistence type="predicted"/>
<dbReference type="CDD" id="cd00009">
    <property type="entry name" value="AAA"/>
    <property type="match status" value="1"/>
</dbReference>
<protein>
    <submittedName>
        <fullName evidence="8">Sigma 54-interacting transcriptional regulator</fullName>
    </submittedName>
</protein>
<dbReference type="Gene3D" id="1.10.1790.10">
    <property type="entry name" value="PRD domain"/>
    <property type="match status" value="2"/>
</dbReference>
<evidence type="ECO:0000259" key="5">
    <source>
        <dbReference type="PROSITE" id="PS50045"/>
    </source>
</evidence>
<evidence type="ECO:0000259" key="7">
    <source>
        <dbReference type="PROSITE" id="PS51372"/>
    </source>
</evidence>
<feature type="domain" description="PRD" evidence="7">
    <location>
        <begin position="451"/>
        <end position="556"/>
    </location>
</feature>
<dbReference type="EMBL" id="JABBNI010000014">
    <property type="protein sequence ID" value="NMM62793.1"/>
    <property type="molecule type" value="Genomic_DNA"/>
</dbReference>
<gene>
    <name evidence="8" type="ORF">HBE96_08795</name>
</gene>
<dbReference type="GO" id="GO:0009401">
    <property type="term" value="P:phosphoenolpyruvate-dependent sugar phosphotransferase system"/>
    <property type="evidence" value="ECO:0007669"/>
    <property type="project" value="InterPro"/>
</dbReference>
<dbReference type="InterPro" id="IPR036634">
    <property type="entry name" value="PRD_sf"/>
</dbReference>
<dbReference type="SUPFAM" id="SSF63520">
    <property type="entry name" value="PTS-regulatory domain, PRD"/>
    <property type="match status" value="2"/>
</dbReference>
<dbReference type="GO" id="GO:0016740">
    <property type="term" value="F:transferase activity"/>
    <property type="evidence" value="ECO:0007669"/>
    <property type="project" value="UniProtKB-KW"/>
</dbReference>
<dbReference type="Pfam" id="PF00158">
    <property type="entry name" value="Sigma54_activat"/>
    <property type="match status" value="1"/>
</dbReference>
<dbReference type="PROSITE" id="PS50045">
    <property type="entry name" value="SIGMA54_INTERACT_4"/>
    <property type="match status" value="1"/>
</dbReference>
<accession>A0A7Y0HPK3</accession>
<keyword evidence="9" id="KW-1185">Reference proteome</keyword>
<dbReference type="PROSITE" id="PS51096">
    <property type="entry name" value="PTS_EIIA_TYPE_4"/>
    <property type="match status" value="1"/>
</dbReference>
<keyword evidence="1" id="KW-0808">Transferase</keyword>
<dbReference type="GO" id="GO:0016020">
    <property type="term" value="C:membrane"/>
    <property type="evidence" value="ECO:0007669"/>
    <property type="project" value="InterPro"/>
</dbReference>
<organism evidence="8 9">
    <name type="scientific">Clostridium muellerianum</name>
    <dbReference type="NCBI Taxonomy" id="2716538"/>
    <lineage>
        <taxon>Bacteria</taxon>
        <taxon>Bacillati</taxon>
        <taxon>Bacillota</taxon>
        <taxon>Clostridia</taxon>
        <taxon>Eubacteriales</taxon>
        <taxon>Clostridiaceae</taxon>
        <taxon>Clostridium</taxon>
    </lineage>
</organism>
<evidence type="ECO:0000259" key="6">
    <source>
        <dbReference type="PROSITE" id="PS51096"/>
    </source>
</evidence>
<dbReference type="PANTHER" id="PTHR32071:SF38">
    <property type="entry name" value="PSP OPERON TRANSCRIPTIONAL ACTIVATOR"/>
    <property type="match status" value="1"/>
</dbReference>
<evidence type="ECO:0000313" key="9">
    <source>
        <dbReference type="Proteomes" id="UP000537131"/>
    </source>
</evidence>
<dbReference type="PANTHER" id="PTHR32071">
    <property type="entry name" value="TRANSCRIPTIONAL REGULATORY PROTEIN"/>
    <property type="match status" value="1"/>
</dbReference>
<dbReference type="InterPro" id="IPR003593">
    <property type="entry name" value="AAA+_ATPase"/>
</dbReference>
<dbReference type="Proteomes" id="UP000537131">
    <property type="component" value="Unassembled WGS sequence"/>
</dbReference>
<dbReference type="SUPFAM" id="SSF52540">
    <property type="entry name" value="P-loop containing nucleoside triphosphate hydrolases"/>
    <property type="match status" value="1"/>
</dbReference>
<dbReference type="InterPro" id="IPR011608">
    <property type="entry name" value="PRD"/>
</dbReference>
<dbReference type="GO" id="GO:0006355">
    <property type="term" value="P:regulation of DNA-templated transcription"/>
    <property type="evidence" value="ECO:0007669"/>
    <property type="project" value="InterPro"/>
</dbReference>
<name>A0A7Y0HPK3_9CLOT</name>
<evidence type="ECO:0000256" key="4">
    <source>
        <dbReference type="ARBA" id="ARBA00023125"/>
    </source>
</evidence>
<reference evidence="8 9" key="1">
    <citation type="submission" date="2020-04" db="EMBL/GenBank/DDBJ databases">
        <authorList>
            <person name="Doyle D.A."/>
        </authorList>
    </citation>
    <scope>NUCLEOTIDE SEQUENCE [LARGE SCALE GENOMIC DNA]</scope>
    <source>
        <strain evidence="8 9">P21</strain>
    </source>
</reference>
<dbReference type="SMART" id="SM00382">
    <property type="entry name" value="AAA"/>
    <property type="match status" value="1"/>
</dbReference>
<dbReference type="InterPro" id="IPR036390">
    <property type="entry name" value="WH_DNA-bd_sf"/>
</dbReference>
<dbReference type="Gene3D" id="3.40.50.300">
    <property type="entry name" value="P-loop containing nucleotide triphosphate hydrolases"/>
    <property type="match status" value="1"/>
</dbReference>
<dbReference type="InterPro" id="IPR002078">
    <property type="entry name" value="Sigma_54_int"/>
</dbReference>
<dbReference type="InterPro" id="IPR027417">
    <property type="entry name" value="P-loop_NTPase"/>
</dbReference>
<reference evidence="8 9" key="2">
    <citation type="submission" date="2020-06" db="EMBL/GenBank/DDBJ databases">
        <title>Complete Genome Sequence of Clostridium muelleri sp. nov. P21T, an Acid-Alcohol Producing Acetogen Isolated from Old Hay.</title>
        <authorList>
            <person name="Duncan K.E."/>
            <person name="Tanner R.S."/>
        </authorList>
    </citation>
    <scope>NUCLEOTIDE SEQUENCE [LARGE SCALE GENOMIC DNA]</scope>
    <source>
        <strain evidence="8 9">P21</strain>
    </source>
</reference>
<comment type="caution">
    <text evidence="8">The sequence shown here is derived from an EMBL/GenBank/DDBJ whole genome shotgun (WGS) entry which is preliminary data.</text>
</comment>
<dbReference type="Pfam" id="PF03610">
    <property type="entry name" value="EIIA-man"/>
    <property type="match status" value="1"/>
</dbReference>
<dbReference type="GO" id="GO:0003677">
    <property type="term" value="F:DNA binding"/>
    <property type="evidence" value="ECO:0007669"/>
    <property type="project" value="UniProtKB-KW"/>
</dbReference>
<dbReference type="Gene3D" id="3.40.50.510">
    <property type="entry name" value="Phosphotransferase system, mannose-type IIA component"/>
    <property type="match status" value="1"/>
</dbReference>
<keyword evidence="3" id="KW-0067">ATP-binding</keyword>
<feature type="domain" description="Sigma-54 factor interaction" evidence="5">
    <location>
        <begin position="94"/>
        <end position="328"/>
    </location>
</feature>
<evidence type="ECO:0000256" key="3">
    <source>
        <dbReference type="ARBA" id="ARBA00022840"/>
    </source>
</evidence>
<dbReference type="PROSITE" id="PS51372">
    <property type="entry name" value="PRD_2"/>
    <property type="match status" value="2"/>
</dbReference>